<dbReference type="AlphaFoldDB" id="A0A1C4V519"/>
<proteinExistence type="inferred from homology"/>
<feature type="domain" description="CN hydrolase" evidence="2">
    <location>
        <begin position="17"/>
        <end position="252"/>
    </location>
</feature>
<evidence type="ECO:0000256" key="1">
    <source>
        <dbReference type="ARBA" id="ARBA00010613"/>
    </source>
</evidence>
<dbReference type="InterPro" id="IPR003010">
    <property type="entry name" value="C-N_Hydrolase"/>
</dbReference>
<dbReference type="Gene3D" id="3.60.110.10">
    <property type="entry name" value="Carbon-nitrogen hydrolase"/>
    <property type="match status" value="1"/>
</dbReference>
<dbReference type="SUPFAM" id="SSF56317">
    <property type="entry name" value="Carbon-nitrogen hydrolase"/>
    <property type="match status" value="1"/>
</dbReference>
<keyword evidence="3" id="KW-0378">Hydrolase</keyword>
<dbReference type="EMBL" id="FMCV01000002">
    <property type="protein sequence ID" value="SCE79110.1"/>
    <property type="molecule type" value="Genomic_DNA"/>
</dbReference>
<organism evidence="3 4">
    <name type="scientific">Micromonospora marina</name>
    <dbReference type="NCBI Taxonomy" id="307120"/>
    <lineage>
        <taxon>Bacteria</taxon>
        <taxon>Bacillati</taxon>
        <taxon>Actinomycetota</taxon>
        <taxon>Actinomycetes</taxon>
        <taxon>Micromonosporales</taxon>
        <taxon>Micromonosporaceae</taxon>
        <taxon>Micromonospora</taxon>
    </lineage>
</organism>
<evidence type="ECO:0000313" key="4">
    <source>
        <dbReference type="Proteomes" id="UP000198551"/>
    </source>
</evidence>
<gene>
    <name evidence="3" type="ORF">GA0070215_102407</name>
</gene>
<accession>A0A1C4V519</accession>
<dbReference type="PANTHER" id="PTHR23088">
    <property type="entry name" value="NITRILASE-RELATED"/>
    <property type="match status" value="1"/>
</dbReference>
<keyword evidence="4" id="KW-1185">Reference proteome</keyword>
<sequence length="293" mass="32050">MISTAQTTTETTGAETLTIAAAQPPVTCEPAVNGAVIRDLMRRAHDHGARLVHFPEGALSGYAGQDKQHFTGWHIDWVPVRRELAAIRALAAQLGLWVVLGSNHHLTGGNRPHNSLYVISDRGDIVNRYDKRYLSHTEITGFYSPGFAPVTIDVDGYRFGLALCIEINFPEVFLGYLYRGVDCVLFSTFSDDPIFDVIARGHAATTNQWISVSVPAQCSTAMPAGVIGPDGAWLTRCATDGSTDLACVTLNRNAPELRIALHAARPWRATARNGSLYQQRRVDDLRSHDRTVG</sequence>
<evidence type="ECO:0000313" key="3">
    <source>
        <dbReference type="EMBL" id="SCE79110.1"/>
    </source>
</evidence>
<dbReference type="CDD" id="cd07197">
    <property type="entry name" value="nitrilase"/>
    <property type="match status" value="1"/>
</dbReference>
<dbReference type="Pfam" id="PF00795">
    <property type="entry name" value="CN_hydrolase"/>
    <property type="match status" value="1"/>
</dbReference>
<dbReference type="InterPro" id="IPR036526">
    <property type="entry name" value="C-N_Hydrolase_sf"/>
</dbReference>
<dbReference type="PROSITE" id="PS50263">
    <property type="entry name" value="CN_HYDROLASE"/>
    <property type="match status" value="1"/>
</dbReference>
<comment type="similarity">
    <text evidence="1">Belongs to the carbon-nitrogen hydrolase superfamily. NIT1/NIT2 family.</text>
</comment>
<evidence type="ECO:0000259" key="2">
    <source>
        <dbReference type="PROSITE" id="PS50263"/>
    </source>
</evidence>
<dbReference type="RefSeq" id="WP_279616535.1">
    <property type="nucleotide sequence ID" value="NZ_FMCV01000002.1"/>
</dbReference>
<name>A0A1C4V519_9ACTN</name>
<protein>
    <submittedName>
        <fullName evidence="3">Predicted amidohydrolase</fullName>
    </submittedName>
</protein>
<dbReference type="Proteomes" id="UP000198551">
    <property type="component" value="Unassembled WGS sequence"/>
</dbReference>
<dbReference type="PANTHER" id="PTHR23088:SF27">
    <property type="entry name" value="DEAMINATED GLUTATHIONE AMIDASE"/>
    <property type="match status" value="1"/>
</dbReference>
<reference evidence="4" key="1">
    <citation type="submission" date="2016-06" db="EMBL/GenBank/DDBJ databases">
        <authorList>
            <person name="Varghese N."/>
        </authorList>
    </citation>
    <scope>NUCLEOTIDE SEQUENCE [LARGE SCALE GENOMIC DNA]</scope>
    <source>
        <strain evidence="4">DSM 45555</strain>
    </source>
</reference>
<dbReference type="GO" id="GO:0016787">
    <property type="term" value="F:hydrolase activity"/>
    <property type="evidence" value="ECO:0007669"/>
    <property type="project" value="UniProtKB-KW"/>
</dbReference>